<comment type="caution">
    <text evidence="1">The sequence shown here is derived from an EMBL/GenBank/DDBJ whole genome shotgun (WGS) entry which is preliminary data.</text>
</comment>
<dbReference type="RefSeq" id="WP_215619343.1">
    <property type="nucleotide sequence ID" value="NZ_JADOER010000013.1"/>
</dbReference>
<dbReference type="EMBL" id="JADOER010000013">
    <property type="protein sequence ID" value="MBT9313451.1"/>
    <property type="molecule type" value="Genomic_DNA"/>
</dbReference>
<proteinExistence type="predicted"/>
<evidence type="ECO:0000313" key="1">
    <source>
        <dbReference type="EMBL" id="MBT9313451.1"/>
    </source>
</evidence>
<organism evidence="1 2">
    <name type="scientific">Leptothoe kymatousa TAU-MAC 1615</name>
    <dbReference type="NCBI Taxonomy" id="2364775"/>
    <lineage>
        <taxon>Bacteria</taxon>
        <taxon>Bacillati</taxon>
        <taxon>Cyanobacteriota</taxon>
        <taxon>Cyanophyceae</taxon>
        <taxon>Nodosilineales</taxon>
        <taxon>Cymatolegaceae</taxon>
        <taxon>Leptothoe</taxon>
        <taxon>Leptothoe kymatousa</taxon>
    </lineage>
</organism>
<sequence>MTDHNNWPQQLSAEELAEWRRRFAEANRNNVFCHCRQCHEEWVASGKTACHHCGSNHVEAIACWQFPDG</sequence>
<gene>
    <name evidence="1" type="ORF">IXB28_14655</name>
</gene>
<dbReference type="Proteomes" id="UP001196661">
    <property type="component" value="Unassembled WGS sequence"/>
</dbReference>
<keyword evidence="2" id="KW-1185">Reference proteome</keyword>
<name>A0ABS5Y6J7_9CYAN</name>
<reference evidence="1 2" key="1">
    <citation type="journal article" date="2021" name="Mar. Drugs">
        <title>Genome Reduction and Secondary Metabolism of the Marine Sponge-Associated Cyanobacterium Leptothoe.</title>
        <authorList>
            <person name="Konstantinou D."/>
            <person name="Popin R.V."/>
            <person name="Fewer D.P."/>
            <person name="Sivonen K."/>
            <person name="Gkelis S."/>
        </authorList>
    </citation>
    <scope>NUCLEOTIDE SEQUENCE [LARGE SCALE GENOMIC DNA]</scope>
    <source>
        <strain evidence="1 2">TAU-MAC 1615</strain>
    </source>
</reference>
<protein>
    <submittedName>
        <fullName evidence="1">Uncharacterized protein</fullName>
    </submittedName>
</protein>
<accession>A0ABS5Y6J7</accession>
<evidence type="ECO:0000313" key="2">
    <source>
        <dbReference type="Proteomes" id="UP001196661"/>
    </source>
</evidence>